<evidence type="ECO:0000256" key="1">
    <source>
        <dbReference type="SAM" id="MobiDB-lite"/>
    </source>
</evidence>
<reference evidence="2" key="1">
    <citation type="journal article" date="2015" name="Nature">
        <title>Complex archaea that bridge the gap between prokaryotes and eukaryotes.</title>
        <authorList>
            <person name="Spang A."/>
            <person name="Saw J.H."/>
            <person name="Jorgensen S.L."/>
            <person name="Zaremba-Niedzwiedzka K."/>
            <person name="Martijn J."/>
            <person name="Lind A.E."/>
            <person name="van Eijk R."/>
            <person name="Schleper C."/>
            <person name="Guy L."/>
            <person name="Ettema T.J."/>
        </authorList>
    </citation>
    <scope>NUCLEOTIDE SEQUENCE</scope>
</reference>
<accession>A0A0F9C4H4</accession>
<comment type="caution">
    <text evidence="2">The sequence shown here is derived from an EMBL/GenBank/DDBJ whole genome shotgun (WGS) entry which is preliminary data.</text>
</comment>
<organism evidence="2">
    <name type="scientific">marine sediment metagenome</name>
    <dbReference type="NCBI Taxonomy" id="412755"/>
    <lineage>
        <taxon>unclassified sequences</taxon>
        <taxon>metagenomes</taxon>
        <taxon>ecological metagenomes</taxon>
    </lineage>
</organism>
<feature type="region of interest" description="Disordered" evidence="1">
    <location>
        <begin position="30"/>
        <end position="52"/>
    </location>
</feature>
<evidence type="ECO:0000313" key="2">
    <source>
        <dbReference type="EMBL" id="KKK91571.1"/>
    </source>
</evidence>
<proteinExistence type="predicted"/>
<dbReference type="EMBL" id="LAZR01048592">
    <property type="protein sequence ID" value="KKK91571.1"/>
    <property type="molecule type" value="Genomic_DNA"/>
</dbReference>
<dbReference type="AlphaFoldDB" id="A0A0F9C4H4"/>
<protein>
    <submittedName>
        <fullName evidence="2">Uncharacterized protein</fullName>
    </submittedName>
</protein>
<name>A0A0F9C4H4_9ZZZZ</name>
<gene>
    <name evidence="2" type="ORF">LCGC14_2711590</name>
</gene>
<feature type="non-terminal residue" evidence="2">
    <location>
        <position position="52"/>
    </location>
</feature>
<sequence>MVMPAAEANIHIAADGGNQAAAELEKPSAAMQQMGNQHKKMSQEFAKGVKTT</sequence>